<evidence type="ECO:0000313" key="4">
    <source>
        <dbReference type="EMBL" id="MEB5476628.1"/>
    </source>
</evidence>
<dbReference type="InterPro" id="IPR020012">
    <property type="entry name" value="LysM_FimV"/>
</dbReference>
<accession>A0ABU6DUT2</accession>
<name>A0ABU6DUT2_9GAMM</name>
<dbReference type="CDD" id="cd00118">
    <property type="entry name" value="LysM"/>
    <property type="match status" value="1"/>
</dbReference>
<comment type="caution">
    <text evidence="4">The sequence shown here is derived from an EMBL/GenBank/DDBJ whole genome shotgun (WGS) entry which is preliminary data.</text>
</comment>
<keyword evidence="2" id="KW-0732">Signal</keyword>
<dbReference type="SMART" id="SM00257">
    <property type="entry name" value="LysM"/>
    <property type="match status" value="1"/>
</dbReference>
<dbReference type="Gene3D" id="3.10.350.10">
    <property type="entry name" value="LysM domain"/>
    <property type="match status" value="1"/>
</dbReference>
<feature type="region of interest" description="Disordered" evidence="1">
    <location>
        <begin position="271"/>
        <end position="305"/>
    </location>
</feature>
<keyword evidence="5" id="KW-1185">Reference proteome</keyword>
<feature type="compositionally biased region" description="Polar residues" evidence="1">
    <location>
        <begin position="274"/>
        <end position="305"/>
    </location>
</feature>
<dbReference type="InterPro" id="IPR036779">
    <property type="entry name" value="LysM_dom_sf"/>
</dbReference>
<sequence>MTSYHKLSYAILCLGISQFSHALTFGQPNILSTKAQLLYMEIPYQGAISSNIQADIADDDDLVSFDSLKAEITSDLNVFLRSTGPNTGVITVTSSRPIYNGDVRFVLKAKDGNGQYLKLIELPFKVTHPNQSNAPTVPINKPSIHTDQPLIPITILNERQISKGSVKKNPKQGVQQKAIVTSQKQAESNNTSDHTYTVKQQDTLWSISARIAQQTNQSIYAVMQQIQQMNQHAFIHGNKNRIKKGAVLDVSDVKRATILSKTTHTEMTVIADKNANSQSTSNELTTPKQGLPSDSKQQKEVTSLESEIAQLEHGLQNKNIKLEILDAKLAKIQELLKQQNAQKHAAE</sequence>
<organism evidence="4 5">
    <name type="scientific">Acinetobacter pollinis</name>
    <dbReference type="NCBI Taxonomy" id="2605270"/>
    <lineage>
        <taxon>Bacteria</taxon>
        <taxon>Pseudomonadati</taxon>
        <taxon>Pseudomonadota</taxon>
        <taxon>Gammaproteobacteria</taxon>
        <taxon>Moraxellales</taxon>
        <taxon>Moraxellaceae</taxon>
        <taxon>Acinetobacter</taxon>
    </lineage>
</organism>
<gene>
    <name evidence="4" type="ORF">I2F25_06140</name>
</gene>
<dbReference type="RefSeq" id="WP_325775111.1">
    <property type="nucleotide sequence ID" value="NZ_VTDN01000004.1"/>
</dbReference>
<proteinExistence type="predicted"/>
<dbReference type="PROSITE" id="PS51782">
    <property type="entry name" value="LYSM"/>
    <property type="match status" value="1"/>
</dbReference>
<dbReference type="NCBIfam" id="TIGR03505">
    <property type="entry name" value="FimV_core"/>
    <property type="match status" value="1"/>
</dbReference>
<evidence type="ECO:0000256" key="1">
    <source>
        <dbReference type="SAM" id="MobiDB-lite"/>
    </source>
</evidence>
<evidence type="ECO:0000313" key="5">
    <source>
        <dbReference type="Proteomes" id="UP001339883"/>
    </source>
</evidence>
<reference evidence="4 5" key="1">
    <citation type="submission" date="2019-08" db="EMBL/GenBank/DDBJ databases">
        <title>Five species of Acinetobacter isolated from floral nectar and animal pollinators.</title>
        <authorList>
            <person name="Hendry T.A."/>
        </authorList>
    </citation>
    <scope>NUCLEOTIDE SEQUENCE [LARGE SCALE GENOMIC DNA]</scope>
    <source>
        <strain evidence="4 5">MD18.27</strain>
    </source>
</reference>
<dbReference type="Proteomes" id="UP001339883">
    <property type="component" value="Unassembled WGS sequence"/>
</dbReference>
<dbReference type="EMBL" id="VTDN01000004">
    <property type="protein sequence ID" value="MEB5476628.1"/>
    <property type="molecule type" value="Genomic_DNA"/>
</dbReference>
<feature type="domain" description="LysM" evidence="3">
    <location>
        <begin position="194"/>
        <end position="250"/>
    </location>
</feature>
<feature type="signal peptide" evidence="2">
    <location>
        <begin position="1"/>
        <end position="22"/>
    </location>
</feature>
<feature type="chain" id="PRO_5046668993" evidence="2">
    <location>
        <begin position="23"/>
        <end position="347"/>
    </location>
</feature>
<evidence type="ECO:0000259" key="3">
    <source>
        <dbReference type="PROSITE" id="PS51782"/>
    </source>
</evidence>
<dbReference type="InterPro" id="IPR018392">
    <property type="entry name" value="LysM"/>
</dbReference>
<evidence type="ECO:0000256" key="2">
    <source>
        <dbReference type="SAM" id="SignalP"/>
    </source>
</evidence>
<protein>
    <submittedName>
        <fullName evidence="4">LysM peptidoglycan-binding domain-containing protein</fullName>
    </submittedName>
</protein>